<evidence type="ECO:0000313" key="1">
    <source>
        <dbReference type="EMBL" id="KJY20234.1"/>
    </source>
</evidence>
<feature type="non-terminal residue" evidence="1">
    <location>
        <position position="48"/>
    </location>
</feature>
<evidence type="ECO:0000313" key="2">
    <source>
        <dbReference type="Proteomes" id="UP000033551"/>
    </source>
</evidence>
<proteinExistence type="predicted"/>
<organism evidence="1 2">
    <name type="scientific">Streptomyces katrae</name>
    <dbReference type="NCBI Taxonomy" id="68223"/>
    <lineage>
        <taxon>Bacteria</taxon>
        <taxon>Bacillati</taxon>
        <taxon>Actinomycetota</taxon>
        <taxon>Actinomycetes</taxon>
        <taxon>Kitasatosporales</taxon>
        <taxon>Streptomycetaceae</taxon>
        <taxon>Streptomyces</taxon>
    </lineage>
</organism>
<dbReference type="Proteomes" id="UP000033551">
    <property type="component" value="Unassembled WGS sequence"/>
</dbReference>
<keyword evidence="1" id="KW-0378">Hydrolase</keyword>
<dbReference type="EMBL" id="JZWV01001514">
    <property type="protein sequence ID" value="KJY20234.1"/>
    <property type="molecule type" value="Genomic_DNA"/>
</dbReference>
<keyword evidence="2" id="KW-1185">Reference proteome</keyword>
<reference evidence="1 2" key="1">
    <citation type="submission" date="2015-02" db="EMBL/GenBank/DDBJ databases">
        <authorList>
            <person name="Ju K.-S."/>
            <person name="Doroghazi J.R."/>
            <person name="Metcalf W."/>
        </authorList>
    </citation>
    <scope>NUCLEOTIDE SEQUENCE [LARGE SCALE GENOMIC DNA]</scope>
    <source>
        <strain evidence="1 2">NRRL ISP-5550</strain>
    </source>
</reference>
<keyword evidence="1" id="KW-0540">Nuclease</keyword>
<keyword evidence="1" id="KW-0255">Endonuclease</keyword>
<sequence length="48" mass="5298">MSSRHLALHDPEGLLEGELPLDRSTHERLAKAVLVWTGETGLQPADLH</sequence>
<dbReference type="AlphaFoldDB" id="A0A0F4IEX7"/>
<gene>
    <name evidence="1" type="ORF">VR44_38775</name>
</gene>
<protein>
    <submittedName>
        <fullName evidence="1">Restriction endonuclease HaeIII</fullName>
    </submittedName>
</protein>
<dbReference type="GO" id="GO:0004519">
    <property type="term" value="F:endonuclease activity"/>
    <property type="evidence" value="ECO:0007669"/>
    <property type="project" value="UniProtKB-KW"/>
</dbReference>
<name>A0A0F4IEX7_9ACTN</name>
<accession>A0A0F4IEX7</accession>
<comment type="caution">
    <text evidence="1">The sequence shown here is derived from an EMBL/GenBank/DDBJ whole genome shotgun (WGS) entry which is preliminary data.</text>
</comment>